<dbReference type="Proteomes" id="UP000887565">
    <property type="component" value="Unplaced"/>
</dbReference>
<protein>
    <submittedName>
        <fullName evidence="4">Uncharacterized protein</fullName>
    </submittedName>
</protein>
<name>A0A915IZU6_ROMCU</name>
<evidence type="ECO:0000256" key="1">
    <source>
        <dbReference type="SAM" id="MobiDB-lite"/>
    </source>
</evidence>
<sequence>MLDGSKFSRQKSEPDANAASDMDDHHGRVCLNAAAFSIILLTFGLAISVVAFLIILLLHKTDQLKIFDRCLKKTSEVCNKRKLSAFLNHCRWKKASMDDNINANFDNDRRGINSSPLRRFWQQCMSPAGLDSTSNSGLLQET</sequence>
<feature type="transmembrane region" description="Helical" evidence="2">
    <location>
        <begin position="33"/>
        <end position="58"/>
    </location>
</feature>
<keyword evidence="2" id="KW-0472">Membrane</keyword>
<reference evidence="4" key="1">
    <citation type="submission" date="2022-11" db="UniProtKB">
        <authorList>
            <consortium name="WormBaseParasite"/>
        </authorList>
    </citation>
    <scope>IDENTIFICATION</scope>
</reference>
<evidence type="ECO:0000256" key="2">
    <source>
        <dbReference type="SAM" id="Phobius"/>
    </source>
</evidence>
<proteinExistence type="predicted"/>
<keyword evidence="2" id="KW-1133">Transmembrane helix</keyword>
<keyword evidence="2" id="KW-0812">Transmembrane</keyword>
<feature type="region of interest" description="Disordered" evidence="1">
    <location>
        <begin position="1"/>
        <end position="22"/>
    </location>
</feature>
<accession>A0A915IZU6</accession>
<evidence type="ECO:0000313" key="3">
    <source>
        <dbReference type="Proteomes" id="UP000887565"/>
    </source>
</evidence>
<dbReference type="AlphaFoldDB" id="A0A915IZU6"/>
<keyword evidence="3" id="KW-1185">Reference proteome</keyword>
<dbReference type="WBParaSite" id="nRc.2.0.1.t19359-RA">
    <property type="protein sequence ID" value="nRc.2.0.1.t19359-RA"/>
    <property type="gene ID" value="nRc.2.0.1.g19359"/>
</dbReference>
<organism evidence="3 4">
    <name type="scientific">Romanomermis culicivorax</name>
    <name type="common">Nematode worm</name>
    <dbReference type="NCBI Taxonomy" id="13658"/>
    <lineage>
        <taxon>Eukaryota</taxon>
        <taxon>Metazoa</taxon>
        <taxon>Ecdysozoa</taxon>
        <taxon>Nematoda</taxon>
        <taxon>Enoplea</taxon>
        <taxon>Dorylaimia</taxon>
        <taxon>Mermithida</taxon>
        <taxon>Mermithoidea</taxon>
        <taxon>Mermithidae</taxon>
        <taxon>Romanomermis</taxon>
    </lineage>
</organism>
<evidence type="ECO:0000313" key="4">
    <source>
        <dbReference type="WBParaSite" id="nRc.2.0.1.t19359-RA"/>
    </source>
</evidence>